<evidence type="ECO:0000256" key="1">
    <source>
        <dbReference type="SAM" id="Phobius"/>
    </source>
</evidence>
<keyword evidence="1" id="KW-0472">Membrane</keyword>
<comment type="caution">
    <text evidence="2">The sequence shown here is derived from an EMBL/GenBank/DDBJ whole genome shotgun (WGS) entry which is preliminary data.</text>
</comment>
<reference evidence="2 3" key="1">
    <citation type="submission" date="2018-02" db="EMBL/GenBank/DDBJ databases">
        <title>Comparative genomes isolates from brazilian mangrove.</title>
        <authorList>
            <person name="Araujo J.E."/>
            <person name="Taketani R.G."/>
            <person name="Silva M.C.P."/>
            <person name="Loureco M.V."/>
            <person name="Andreote F.D."/>
        </authorList>
    </citation>
    <scope>NUCLEOTIDE SEQUENCE [LARGE SCALE GENOMIC DNA]</scope>
    <source>
        <strain evidence="2 3">HEX-2 MGV</strain>
    </source>
</reference>
<proteinExistence type="predicted"/>
<evidence type="ECO:0008006" key="4">
    <source>
        <dbReference type="Google" id="ProtNLM"/>
    </source>
</evidence>
<gene>
    <name evidence="2" type="ORF">C5Y96_21070</name>
</gene>
<organism evidence="2 3">
    <name type="scientific">Blastopirellula marina</name>
    <dbReference type="NCBI Taxonomy" id="124"/>
    <lineage>
        <taxon>Bacteria</taxon>
        <taxon>Pseudomonadati</taxon>
        <taxon>Planctomycetota</taxon>
        <taxon>Planctomycetia</taxon>
        <taxon>Pirellulales</taxon>
        <taxon>Pirellulaceae</taxon>
        <taxon>Blastopirellula</taxon>
    </lineage>
</organism>
<evidence type="ECO:0000313" key="3">
    <source>
        <dbReference type="Proteomes" id="UP000240009"/>
    </source>
</evidence>
<keyword evidence="1" id="KW-0812">Transmembrane</keyword>
<feature type="transmembrane region" description="Helical" evidence="1">
    <location>
        <begin position="46"/>
        <end position="69"/>
    </location>
</feature>
<sequence>MELGVLIMTIFTGLLGIGGIWSAIQDTPEVFQSRKIAFLEKHIGRIGARLFVGIGGLLLLILAISFVALPPE</sequence>
<evidence type="ECO:0000313" key="2">
    <source>
        <dbReference type="EMBL" id="PQO25947.1"/>
    </source>
</evidence>
<feature type="transmembrane region" description="Helical" evidence="1">
    <location>
        <begin position="6"/>
        <end position="25"/>
    </location>
</feature>
<keyword evidence="1" id="KW-1133">Transmembrane helix</keyword>
<dbReference type="Proteomes" id="UP000240009">
    <property type="component" value="Unassembled WGS sequence"/>
</dbReference>
<dbReference type="AlphaFoldDB" id="A0A2S8F1G9"/>
<accession>A0A2S8F1G9</accession>
<protein>
    <recommendedName>
        <fullName evidence="4">DUF3784 domain-containing protein</fullName>
    </recommendedName>
</protein>
<name>A0A2S8F1G9_9BACT</name>
<dbReference type="EMBL" id="PUIA01000069">
    <property type="protein sequence ID" value="PQO25947.1"/>
    <property type="molecule type" value="Genomic_DNA"/>
</dbReference>